<dbReference type="Proteomes" id="UP000255207">
    <property type="component" value="Unassembled WGS sequence"/>
</dbReference>
<dbReference type="OrthoDB" id="5520804at2"/>
<reference evidence="3" key="1">
    <citation type="submission" date="2018-07" db="EMBL/GenBank/DDBJ databases">
        <authorList>
            <person name="Safronova V.I."/>
            <person name="Chirak E.R."/>
            <person name="Sazanova A.L."/>
        </authorList>
    </citation>
    <scope>NUCLEOTIDE SEQUENCE [LARGE SCALE GENOMIC DNA]</scope>
    <source>
        <strain evidence="3">RCAM04685</strain>
    </source>
</reference>
<keyword evidence="1" id="KW-0472">Membrane</keyword>
<feature type="transmembrane region" description="Helical" evidence="1">
    <location>
        <begin position="53"/>
        <end position="74"/>
    </location>
</feature>
<organism evidence="2 3">
    <name type="scientific">Bosea caraganae</name>
    <dbReference type="NCBI Taxonomy" id="2763117"/>
    <lineage>
        <taxon>Bacteria</taxon>
        <taxon>Pseudomonadati</taxon>
        <taxon>Pseudomonadota</taxon>
        <taxon>Alphaproteobacteria</taxon>
        <taxon>Hyphomicrobiales</taxon>
        <taxon>Boseaceae</taxon>
        <taxon>Bosea</taxon>
    </lineage>
</organism>
<dbReference type="RefSeq" id="WP_114831756.1">
    <property type="nucleotide sequence ID" value="NZ_QQTO01000011.1"/>
</dbReference>
<gene>
    <name evidence="2" type="ORF">DWE98_23590</name>
</gene>
<feature type="transmembrane region" description="Helical" evidence="1">
    <location>
        <begin position="316"/>
        <end position="334"/>
    </location>
</feature>
<evidence type="ECO:0000313" key="3">
    <source>
        <dbReference type="Proteomes" id="UP000255207"/>
    </source>
</evidence>
<feature type="transmembrane region" description="Helical" evidence="1">
    <location>
        <begin position="112"/>
        <end position="134"/>
    </location>
</feature>
<keyword evidence="3" id="KW-1185">Reference proteome</keyword>
<evidence type="ECO:0000256" key="1">
    <source>
        <dbReference type="SAM" id="Phobius"/>
    </source>
</evidence>
<dbReference type="EMBL" id="QQTP01000016">
    <property type="protein sequence ID" value="RDJ20718.1"/>
    <property type="molecule type" value="Genomic_DNA"/>
</dbReference>
<feature type="transmembrane region" description="Helical" evidence="1">
    <location>
        <begin position="21"/>
        <end position="41"/>
    </location>
</feature>
<sequence>MTENNAKRDVLRQRVEHQHNKVSFVELFFDLVFVFAITQISHTLLEHFSAGGLLQAALLLGAVWWVWICTSWVTNWLDPDSTPVRLMLFVLMFGGLTLSAALPGAFAQQGLVFAVTYVAMQLGRSLFTFISLKGRSPANYRNFQRIAVWVAVSGLFWIAGGLTEGSARLVLWALALALDYGGAAVGFRVPGLGHSTTADWDVEGGHLAERCALFIIIALGESVLVTGATAAKLAVTPTTSLAYANAFLSSVAMWWIYFNIGAERASARIAHSDDPGQLARIAYTYIHLLLVAGIILVAVGDEFVLAHPEGHTDAKTAITVIGGPAFYLLGNLLFKKVTAGWYPLSHLVGLGLFALLAPLAAFLSPLAFSLGATAILVVVAAWETISLRPSADA</sequence>
<feature type="transmembrane region" description="Helical" evidence="1">
    <location>
        <begin position="281"/>
        <end position="300"/>
    </location>
</feature>
<feature type="transmembrane region" description="Helical" evidence="1">
    <location>
        <begin position="169"/>
        <end position="190"/>
    </location>
</feature>
<feature type="transmembrane region" description="Helical" evidence="1">
    <location>
        <begin position="341"/>
        <end position="360"/>
    </location>
</feature>
<keyword evidence="1" id="KW-0812">Transmembrane</keyword>
<dbReference type="Pfam" id="PF06772">
    <property type="entry name" value="LtrA"/>
    <property type="match status" value="1"/>
</dbReference>
<protein>
    <recommendedName>
        <fullName evidence="4">Low temperature requirement protein A</fullName>
    </recommendedName>
</protein>
<feature type="transmembrane region" description="Helical" evidence="1">
    <location>
        <begin position="146"/>
        <end position="163"/>
    </location>
</feature>
<evidence type="ECO:0008006" key="4">
    <source>
        <dbReference type="Google" id="ProtNLM"/>
    </source>
</evidence>
<evidence type="ECO:0000313" key="2">
    <source>
        <dbReference type="EMBL" id="RDJ20718.1"/>
    </source>
</evidence>
<dbReference type="InterPro" id="IPR010640">
    <property type="entry name" value="Low_temperature_requirement_A"/>
</dbReference>
<dbReference type="PANTHER" id="PTHR36840">
    <property type="entry name" value="BLL5714 PROTEIN"/>
    <property type="match status" value="1"/>
</dbReference>
<comment type="caution">
    <text evidence="2">The sequence shown here is derived from an EMBL/GenBank/DDBJ whole genome shotgun (WGS) entry which is preliminary data.</text>
</comment>
<feature type="transmembrane region" description="Helical" evidence="1">
    <location>
        <begin position="366"/>
        <end position="385"/>
    </location>
</feature>
<accession>A0A370L0C6</accession>
<proteinExistence type="predicted"/>
<feature type="transmembrane region" description="Helical" evidence="1">
    <location>
        <begin position="211"/>
        <end position="235"/>
    </location>
</feature>
<feature type="transmembrane region" description="Helical" evidence="1">
    <location>
        <begin position="241"/>
        <end position="260"/>
    </location>
</feature>
<dbReference type="AlphaFoldDB" id="A0A370L0C6"/>
<keyword evidence="1" id="KW-1133">Transmembrane helix</keyword>
<dbReference type="PANTHER" id="PTHR36840:SF1">
    <property type="entry name" value="BLL5714 PROTEIN"/>
    <property type="match status" value="1"/>
</dbReference>
<feature type="transmembrane region" description="Helical" evidence="1">
    <location>
        <begin position="86"/>
        <end position="106"/>
    </location>
</feature>
<name>A0A370L0C6_9HYPH</name>